<dbReference type="GO" id="GO:0004888">
    <property type="term" value="F:transmembrane signaling receptor activity"/>
    <property type="evidence" value="ECO:0007669"/>
    <property type="project" value="InterPro"/>
</dbReference>
<accession>A0A0K6IUV7</accession>
<dbReference type="PANTHER" id="PTHR32089:SF112">
    <property type="entry name" value="LYSOZYME-LIKE PROTEIN-RELATED"/>
    <property type="match status" value="1"/>
</dbReference>
<dbReference type="SUPFAM" id="SSF58104">
    <property type="entry name" value="Methyl-accepting chemotaxis protein (MCP) signaling domain"/>
    <property type="match status" value="1"/>
</dbReference>
<name>A0A0K6IUV7_9PROT</name>
<reference evidence="9" key="1">
    <citation type="submission" date="2015-08" db="EMBL/GenBank/DDBJ databases">
        <authorList>
            <person name="Babu N.S."/>
            <person name="Beckwith C.J."/>
            <person name="Beseler K.G."/>
            <person name="Brison A."/>
            <person name="Carone J.V."/>
            <person name="Caskin T.P."/>
            <person name="Diamond M."/>
            <person name="Durham M.E."/>
            <person name="Foxe J.M."/>
            <person name="Go M."/>
            <person name="Henderson B.A."/>
            <person name="Jones I.B."/>
            <person name="McGettigan J.A."/>
            <person name="Micheletti S.J."/>
            <person name="Nasrallah M.E."/>
            <person name="Ortiz D."/>
            <person name="Piller C.R."/>
            <person name="Privatt S.R."/>
            <person name="Schneider S.L."/>
            <person name="Sharp S."/>
            <person name="Smith T.C."/>
            <person name="Stanton J.D."/>
            <person name="Ullery H.E."/>
            <person name="Wilson R.J."/>
            <person name="Serrano M.G."/>
            <person name="Buck G."/>
            <person name="Lee V."/>
            <person name="Wang Y."/>
            <person name="Carvalho R."/>
            <person name="Voegtly L."/>
            <person name="Shi R."/>
            <person name="Duckworth R."/>
            <person name="Johnson A."/>
            <person name="Loviza R."/>
            <person name="Walstead R."/>
            <person name="Shah Z."/>
            <person name="Kiflezghi M."/>
            <person name="Wade K."/>
            <person name="Ball S.L."/>
            <person name="Bradley K.W."/>
            <person name="Asai D.J."/>
            <person name="Bowman C.A."/>
            <person name="Russell D.A."/>
            <person name="Pope W.H."/>
            <person name="Jacobs-Sera D."/>
            <person name="Hendrix R.W."/>
            <person name="Hatfull G.F."/>
        </authorList>
    </citation>
    <scope>NUCLEOTIDE SEQUENCE [LARGE SCALE GENOMIC DNA]</scope>
    <source>
        <strain evidence="9">JCM 19170</strain>
    </source>
</reference>
<dbReference type="PROSITE" id="PS50885">
    <property type="entry name" value="HAMP"/>
    <property type="match status" value="1"/>
</dbReference>
<dbReference type="PROSITE" id="PS50111">
    <property type="entry name" value="CHEMOTAXIS_TRANSDUC_2"/>
    <property type="match status" value="1"/>
</dbReference>
<evidence type="ECO:0000259" key="6">
    <source>
        <dbReference type="PROSITE" id="PS50111"/>
    </source>
</evidence>
<dbReference type="GO" id="GO:0016020">
    <property type="term" value="C:membrane"/>
    <property type="evidence" value="ECO:0007669"/>
    <property type="project" value="InterPro"/>
</dbReference>
<feature type="region of interest" description="Disordered" evidence="4">
    <location>
        <begin position="1"/>
        <end position="20"/>
    </location>
</feature>
<dbReference type="EMBL" id="CYHH01000004">
    <property type="protein sequence ID" value="CUB06883.1"/>
    <property type="molecule type" value="Genomic_DNA"/>
</dbReference>
<comment type="similarity">
    <text evidence="2">Belongs to the methyl-accepting chemotaxis (MCP) protein family.</text>
</comment>
<dbReference type="InterPro" id="IPR004089">
    <property type="entry name" value="MCPsignal_dom"/>
</dbReference>
<dbReference type="GO" id="GO:0007165">
    <property type="term" value="P:signal transduction"/>
    <property type="evidence" value="ECO:0007669"/>
    <property type="project" value="UniProtKB-KW"/>
</dbReference>
<gene>
    <name evidence="8" type="ORF">Ga0061068_10490</name>
</gene>
<feature type="domain" description="Methyl-accepting transducer" evidence="6">
    <location>
        <begin position="465"/>
        <end position="705"/>
    </location>
</feature>
<dbReference type="GO" id="GO:0006935">
    <property type="term" value="P:chemotaxis"/>
    <property type="evidence" value="ECO:0007669"/>
    <property type="project" value="InterPro"/>
</dbReference>
<evidence type="ECO:0000256" key="3">
    <source>
        <dbReference type="PROSITE-ProRule" id="PRU00284"/>
    </source>
</evidence>
<keyword evidence="5" id="KW-0472">Membrane</keyword>
<dbReference type="InterPro" id="IPR003660">
    <property type="entry name" value="HAMP_dom"/>
</dbReference>
<evidence type="ECO:0000313" key="9">
    <source>
        <dbReference type="Proteomes" id="UP000182108"/>
    </source>
</evidence>
<proteinExistence type="inferred from homology"/>
<organism evidence="8 9">
    <name type="scientific">Tepidiphilus thermophilus</name>
    <dbReference type="NCBI Taxonomy" id="876478"/>
    <lineage>
        <taxon>Bacteria</taxon>
        <taxon>Pseudomonadati</taxon>
        <taxon>Pseudomonadota</taxon>
        <taxon>Hydrogenophilia</taxon>
        <taxon>Hydrogenophilales</taxon>
        <taxon>Hydrogenophilaceae</taxon>
        <taxon>Tepidiphilus</taxon>
    </lineage>
</organism>
<feature type="compositionally biased region" description="Polar residues" evidence="4">
    <location>
        <begin position="1"/>
        <end position="12"/>
    </location>
</feature>
<sequence length="738" mass="81013">MTAQTLTHSNPFGASYAPPRADGALKSRRMALTPAERHWLPWFGKTGKLAMGWACWLNRHRYPAIERTFESIAATRVRLLEDWTRTQWEHLADLAQTYAGRFDQALDAEPLRQKRLLAADCSELFVIDPKGRVLASTAPQHVGKQDLPEKAVAAGLSGPFLHGPYADPFTETLGPTTSRFHDEVTLMFYHPIVRDGETLGCVCARVPNDVIGDLIQREAGHIYRDSGDNYLFMVESRFDPTIAPGTALSRSRFEDETFTLGDNLKRGVSTPYGTVRVQRHTELELRFVDPATGQLHPGVRETIRCGENLFVTYPGYSDYRHIPVIGKGITFRLPGSPDRWGMMCEADLEEVYRHRPLGFQLTRDFLLLVGVAALLATVFAAYAAPPAPTVVVAMVAVLLLGYAPLLRRRVRAFTGRLDAMAETMRSLAEGEANLTQRFDRRLLAEDESGELGRWIDSFIDSLDGTLGQVVRTTDEVRQTHGEMIDKNTEAAGTANELLAEVQHLLDSLGEQLAEIDTATHTAEEVRTALGTVVENAQTQFQTVRTQTQAIRDSIDAASRTIQALNQRTEEIGDIVAVINDIAAQTNLLALNAAIEAARAGEHGRGFAVVADEVRKLAQRTASATGDIRGKIEGIQHGAREAVSIMESGVADVENGLRLAEEAVSEQGEVHELAERLLGVIERVAERSRVNGSMMQRLAAIADGMRGSLAALAASVDRVKHAAGKLGASMRRFRVTSAR</sequence>
<dbReference type="PRINTS" id="PR00260">
    <property type="entry name" value="CHEMTRNSDUCR"/>
</dbReference>
<keyword evidence="1 3" id="KW-0807">Transducer</keyword>
<protein>
    <submittedName>
        <fullName evidence="8">Methyl-accepting chemotaxis protein</fullName>
    </submittedName>
</protein>
<dbReference type="AlphaFoldDB" id="A0A0K6IUV7"/>
<dbReference type="PANTHER" id="PTHR32089">
    <property type="entry name" value="METHYL-ACCEPTING CHEMOTAXIS PROTEIN MCPB"/>
    <property type="match status" value="1"/>
</dbReference>
<feature type="transmembrane region" description="Helical" evidence="5">
    <location>
        <begin position="365"/>
        <end position="384"/>
    </location>
</feature>
<feature type="transmembrane region" description="Helical" evidence="5">
    <location>
        <begin position="390"/>
        <end position="406"/>
    </location>
</feature>
<evidence type="ECO:0000256" key="4">
    <source>
        <dbReference type="SAM" id="MobiDB-lite"/>
    </source>
</evidence>
<dbReference type="CDD" id="cd11386">
    <property type="entry name" value="MCP_signal"/>
    <property type="match status" value="1"/>
</dbReference>
<evidence type="ECO:0000256" key="5">
    <source>
        <dbReference type="SAM" id="Phobius"/>
    </source>
</evidence>
<dbReference type="Gene3D" id="1.10.287.950">
    <property type="entry name" value="Methyl-accepting chemotaxis protein"/>
    <property type="match status" value="1"/>
</dbReference>
<keyword evidence="5" id="KW-0812">Transmembrane</keyword>
<evidence type="ECO:0000259" key="7">
    <source>
        <dbReference type="PROSITE" id="PS50885"/>
    </source>
</evidence>
<dbReference type="Pfam" id="PF00015">
    <property type="entry name" value="MCPsignal"/>
    <property type="match status" value="1"/>
</dbReference>
<dbReference type="SMART" id="SM00283">
    <property type="entry name" value="MA"/>
    <property type="match status" value="1"/>
</dbReference>
<evidence type="ECO:0000256" key="1">
    <source>
        <dbReference type="ARBA" id="ARBA00023224"/>
    </source>
</evidence>
<dbReference type="InterPro" id="IPR004090">
    <property type="entry name" value="Chemotax_Me-accpt_rcpt"/>
</dbReference>
<dbReference type="Proteomes" id="UP000182108">
    <property type="component" value="Unassembled WGS sequence"/>
</dbReference>
<keyword evidence="9" id="KW-1185">Reference proteome</keyword>
<evidence type="ECO:0000313" key="8">
    <source>
        <dbReference type="EMBL" id="CUB06883.1"/>
    </source>
</evidence>
<evidence type="ECO:0000256" key="2">
    <source>
        <dbReference type="ARBA" id="ARBA00029447"/>
    </source>
</evidence>
<keyword evidence="5" id="KW-1133">Transmembrane helix</keyword>
<feature type="domain" description="HAMP" evidence="7">
    <location>
        <begin position="411"/>
        <end position="467"/>
    </location>
</feature>